<gene>
    <name evidence="1" type="ORF">EDC91_15716</name>
</gene>
<organism evidence="1 2">
    <name type="scientific">Shewanella fodinae</name>
    <dbReference type="NCBI Taxonomy" id="552357"/>
    <lineage>
        <taxon>Bacteria</taxon>
        <taxon>Pseudomonadati</taxon>
        <taxon>Pseudomonadota</taxon>
        <taxon>Gammaproteobacteria</taxon>
        <taxon>Alteromonadales</taxon>
        <taxon>Shewanellaceae</taxon>
        <taxon>Shewanella</taxon>
    </lineage>
</organism>
<reference evidence="1 2" key="1">
    <citation type="submission" date="2019-03" db="EMBL/GenBank/DDBJ databases">
        <title>Freshwater and sediment microbial communities from various areas in North America, analyzing microbe dynamics in response to fracking.</title>
        <authorList>
            <person name="Lamendella R."/>
        </authorList>
    </citation>
    <scope>NUCLEOTIDE SEQUENCE [LARGE SCALE GENOMIC DNA]</scope>
    <source>
        <strain evidence="1 2">74A</strain>
    </source>
</reference>
<evidence type="ECO:0000313" key="1">
    <source>
        <dbReference type="EMBL" id="TCN76321.1"/>
    </source>
</evidence>
<dbReference type="AlphaFoldDB" id="A0A4R2F4P8"/>
<dbReference type="Proteomes" id="UP000294832">
    <property type="component" value="Unassembled WGS sequence"/>
</dbReference>
<proteinExistence type="predicted"/>
<name>A0A4R2F4P8_9GAMM</name>
<evidence type="ECO:0000313" key="2">
    <source>
        <dbReference type="Proteomes" id="UP000294832"/>
    </source>
</evidence>
<dbReference type="EMBL" id="SLWF01000057">
    <property type="protein sequence ID" value="TCN76321.1"/>
    <property type="molecule type" value="Genomic_DNA"/>
</dbReference>
<sequence>MAFLLFSYMLNFPRQLPDLSDYCHLLSWRRSGEIHTIFLFIYR</sequence>
<accession>A0A4R2F4P8</accession>
<protein>
    <submittedName>
        <fullName evidence="1">Uncharacterized protein</fullName>
    </submittedName>
</protein>
<comment type="caution">
    <text evidence="1">The sequence shown here is derived from an EMBL/GenBank/DDBJ whole genome shotgun (WGS) entry which is preliminary data.</text>
</comment>
<keyword evidence="2" id="KW-1185">Reference proteome</keyword>